<organism evidence="1 2">
    <name type="scientific">Ziziphus jujuba var. spinosa</name>
    <dbReference type="NCBI Taxonomy" id="714518"/>
    <lineage>
        <taxon>Eukaryota</taxon>
        <taxon>Viridiplantae</taxon>
        <taxon>Streptophyta</taxon>
        <taxon>Embryophyta</taxon>
        <taxon>Tracheophyta</taxon>
        <taxon>Spermatophyta</taxon>
        <taxon>Magnoliopsida</taxon>
        <taxon>eudicotyledons</taxon>
        <taxon>Gunneridae</taxon>
        <taxon>Pentapetalae</taxon>
        <taxon>rosids</taxon>
        <taxon>fabids</taxon>
        <taxon>Rosales</taxon>
        <taxon>Rhamnaceae</taxon>
        <taxon>Paliureae</taxon>
        <taxon>Ziziphus</taxon>
    </lineage>
</organism>
<dbReference type="AlphaFoldDB" id="A0A978UXS4"/>
<dbReference type="EMBL" id="JAEACU010000008">
    <property type="protein sequence ID" value="KAH7519790.1"/>
    <property type="molecule type" value="Genomic_DNA"/>
</dbReference>
<proteinExistence type="predicted"/>
<dbReference type="PANTHER" id="PTHR34190:SF10">
    <property type="entry name" value="TERNARY COMPLEX FACTOR MIP1 LEUCINE-ZIPPER DOMAIN-CONTAINING PROTEIN"/>
    <property type="match status" value="1"/>
</dbReference>
<dbReference type="Proteomes" id="UP000813462">
    <property type="component" value="Unassembled WGS sequence"/>
</dbReference>
<dbReference type="PANTHER" id="PTHR34190">
    <property type="entry name" value="EXPRESSED PROTEIN"/>
    <property type="match status" value="1"/>
</dbReference>
<sequence>MEQQEKMETTPPIPILPRLDRLDVLLQFIEEKHSLSGGQSGCQALRNIETENQYKTLSSAVEEVHHKGTLMERVAMLENRVLQLCLEMDVGNTSGSSCSTIIVPENFGDESGSLLVTGKDEGENCFTLESKQGPCTSQEGDFSEACPIRKPQRCKGRKRIASKSNRYRERFRWLRLGC</sequence>
<name>A0A978UXS4_ZIZJJ</name>
<protein>
    <submittedName>
        <fullName evidence="1">Uncharacterized protein</fullName>
    </submittedName>
</protein>
<evidence type="ECO:0000313" key="2">
    <source>
        <dbReference type="Proteomes" id="UP000813462"/>
    </source>
</evidence>
<dbReference type="OrthoDB" id="1225832at2759"/>
<reference evidence="1" key="1">
    <citation type="journal article" date="2021" name="Front. Plant Sci.">
        <title>Chromosome-Scale Genome Assembly for Chinese Sour Jujube and Insights Into Its Genome Evolution and Domestication Signature.</title>
        <authorList>
            <person name="Shen L.-Y."/>
            <person name="Luo H."/>
            <person name="Wang X.-L."/>
            <person name="Wang X.-M."/>
            <person name="Qiu X.-J."/>
            <person name="Liu H."/>
            <person name="Zhou S.-S."/>
            <person name="Jia K.-H."/>
            <person name="Nie S."/>
            <person name="Bao Y.-T."/>
            <person name="Zhang R.-G."/>
            <person name="Yun Q.-Z."/>
            <person name="Chai Y.-H."/>
            <person name="Lu J.-Y."/>
            <person name="Li Y."/>
            <person name="Zhao S.-W."/>
            <person name="Mao J.-F."/>
            <person name="Jia S.-G."/>
            <person name="Mao Y.-M."/>
        </authorList>
    </citation>
    <scope>NUCLEOTIDE SEQUENCE</scope>
    <source>
        <strain evidence="1">AT0</strain>
        <tissue evidence="1">Leaf</tissue>
    </source>
</reference>
<accession>A0A978UXS4</accession>
<comment type="caution">
    <text evidence="1">The sequence shown here is derived from an EMBL/GenBank/DDBJ whole genome shotgun (WGS) entry which is preliminary data.</text>
</comment>
<evidence type="ECO:0000313" key="1">
    <source>
        <dbReference type="EMBL" id="KAH7519790.1"/>
    </source>
</evidence>
<gene>
    <name evidence="1" type="ORF">FEM48_Zijuj08G0074500</name>
</gene>